<keyword evidence="1" id="KW-0732">Signal</keyword>
<accession>A0A4R0MW57</accession>
<dbReference type="AlphaFoldDB" id="A0A4R0MW57"/>
<sequence>MRHIFFPNCLRCIALFLLVMISCKKENSLPGTAAITIVNTVVGCEKLVTNFKGTEPIDYYLARILDYNSCNYRNLFTSYSGKQRLALYNYPDTTDKSKPLFDMTLNLPVGSIYSLFLTGTVSTPDMLLLKETLPYYGQLDSLMGIRFVNLSPGSAALSVNLVGKSNGSETATISFKSITDFKKYAVGVNINDYTFEFRDAVSGTLIADYTTSYVNDPGIEYPNPWLFRNFTLALIGKPGGTGADAQKVLLITH</sequence>
<protein>
    <submittedName>
        <fullName evidence="2">DUF4397 domain-containing protein</fullName>
    </submittedName>
</protein>
<gene>
    <name evidence="2" type="ORF">EZ444_19330</name>
</gene>
<proteinExistence type="predicted"/>
<organism evidence="2 3">
    <name type="scientific">Pedobacter hiemivivus</name>
    <dbReference type="NCBI Taxonomy" id="2530454"/>
    <lineage>
        <taxon>Bacteria</taxon>
        <taxon>Pseudomonadati</taxon>
        <taxon>Bacteroidota</taxon>
        <taxon>Sphingobacteriia</taxon>
        <taxon>Sphingobacteriales</taxon>
        <taxon>Sphingobacteriaceae</taxon>
        <taxon>Pedobacter</taxon>
    </lineage>
</organism>
<feature type="signal peptide" evidence="1">
    <location>
        <begin position="1"/>
        <end position="24"/>
    </location>
</feature>
<dbReference type="PROSITE" id="PS51257">
    <property type="entry name" value="PROKAR_LIPOPROTEIN"/>
    <property type="match status" value="1"/>
</dbReference>
<comment type="caution">
    <text evidence="2">The sequence shown here is derived from an EMBL/GenBank/DDBJ whole genome shotgun (WGS) entry which is preliminary data.</text>
</comment>
<reference evidence="2 3" key="1">
    <citation type="submission" date="2019-02" db="EMBL/GenBank/DDBJ databases">
        <title>Pedobacter sp. RP-3-8 sp. nov., isolated from Arctic soil.</title>
        <authorList>
            <person name="Dahal R.H."/>
        </authorList>
    </citation>
    <scope>NUCLEOTIDE SEQUENCE [LARGE SCALE GENOMIC DNA]</scope>
    <source>
        <strain evidence="2 3">RP-3-8</strain>
    </source>
</reference>
<dbReference type="OrthoDB" id="751045at2"/>
<dbReference type="EMBL" id="SJSM01000015">
    <property type="protein sequence ID" value="TCC91057.1"/>
    <property type="molecule type" value="Genomic_DNA"/>
</dbReference>
<evidence type="ECO:0000313" key="3">
    <source>
        <dbReference type="Proteomes" id="UP000291117"/>
    </source>
</evidence>
<evidence type="ECO:0000313" key="2">
    <source>
        <dbReference type="EMBL" id="TCC91057.1"/>
    </source>
</evidence>
<feature type="chain" id="PRO_5020570163" evidence="1">
    <location>
        <begin position="25"/>
        <end position="253"/>
    </location>
</feature>
<keyword evidence="3" id="KW-1185">Reference proteome</keyword>
<dbReference type="Proteomes" id="UP000291117">
    <property type="component" value="Unassembled WGS sequence"/>
</dbReference>
<evidence type="ECO:0000256" key="1">
    <source>
        <dbReference type="SAM" id="SignalP"/>
    </source>
</evidence>
<name>A0A4R0MW57_9SPHI</name>
<dbReference type="RefSeq" id="WP_131610795.1">
    <property type="nucleotide sequence ID" value="NZ_SJSM01000015.1"/>
</dbReference>